<accession>A0ABZ3CDR0</accession>
<sequence length="44" mass="4741">MVFSQAALAIGPILAADSGKNLEIINHITPPIIVISNKMYPKHL</sequence>
<reference evidence="1" key="1">
    <citation type="submission" date="2023-06" db="EMBL/GenBank/DDBJ databases">
        <title>Complete Genome of Candidatus Phytoplasma asteris M8.</title>
        <authorList>
            <person name="Toth R."/>
            <person name="Ilic A.-M."/>
            <person name="Huettel B."/>
            <person name="Duduk B."/>
            <person name="Kube M."/>
        </authorList>
    </citation>
    <scope>NUCLEOTIDE SEQUENCE [LARGE SCALE GENOMIC DNA]</scope>
    <source>
        <strain evidence="1">M8</strain>
    </source>
</reference>
<evidence type="ECO:0000313" key="1">
    <source>
        <dbReference type="EMBL" id="WZX02471.1"/>
    </source>
</evidence>
<dbReference type="Proteomes" id="UP001483898">
    <property type="component" value="Chromosome"/>
</dbReference>
<dbReference type="EMBL" id="CP128414">
    <property type="protein sequence ID" value="WZX02471.1"/>
    <property type="molecule type" value="Genomic_DNA"/>
</dbReference>
<evidence type="ECO:0000313" key="2">
    <source>
        <dbReference type="Proteomes" id="UP001483898"/>
    </source>
</evidence>
<gene>
    <name evidence="1" type="ORF">QN326_04910</name>
</gene>
<keyword evidence="2" id="KW-1185">Reference proteome</keyword>
<protein>
    <submittedName>
        <fullName evidence="1">Secreted protein</fullName>
    </submittedName>
</protein>
<proteinExistence type="predicted"/>
<name>A0ABZ3CDR0_9MOLU</name>
<organism evidence="1 2">
    <name type="scientific">Candidatus Phytoplasma asteris</name>
    <dbReference type="NCBI Taxonomy" id="85620"/>
    <lineage>
        <taxon>Bacteria</taxon>
        <taxon>Bacillati</taxon>
        <taxon>Mycoplasmatota</taxon>
        <taxon>Mollicutes</taxon>
        <taxon>Acholeplasmatales</taxon>
        <taxon>Acholeplasmataceae</taxon>
        <taxon>Candidatus Phytoplasma</taxon>
        <taxon>16SrI (Aster yellows group)</taxon>
    </lineage>
</organism>